<dbReference type="GO" id="GO:0008270">
    <property type="term" value="F:zinc ion binding"/>
    <property type="evidence" value="ECO:0007669"/>
    <property type="project" value="TreeGrafter"/>
</dbReference>
<dbReference type="Pfam" id="PF01475">
    <property type="entry name" value="FUR"/>
    <property type="match status" value="1"/>
</dbReference>
<dbReference type="AlphaFoldDB" id="A0A383DXT4"/>
<accession>A0A383DXT4</accession>
<comment type="subunit">
    <text evidence="1">Homodimer.</text>
</comment>
<dbReference type="EMBL" id="UINC01221098">
    <property type="protein sequence ID" value="SVE49291.1"/>
    <property type="molecule type" value="Genomic_DNA"/>
</dbReference>
<organism evidence="2">
    <name type="scientific">marine metagenome</name>
    <dbReference type="NCBI Taxonomy" id="408172"/>
    <lineage>
        <taxon>unclassified sequences</taxon>
        <taxon>metagenomes</taxon>
        <taxon>ecological metagenomes</taxon>
    </lineage>
</organism>
<proteinExistence type="predicted"/>
<dbReference type="GO" id="GO:0045892">
    <property type="term" value="P:negative regulation of DNA-templated transcription"/>
    <property type="evidence" value="ECO:0007669"/>
    <property type="project" value="TreeGrafter"/>
</dbReference>
<dbReference type="InterPro" id="IPR036390">
    <property type="entry name" value="WH_DNA-bd_sf"/>
</dbReference>
<evidence type="ECO:0000256" key="1">
    <source>
        <dbReference type="ARBA" id="ARBA00011738"/>
    </source>
</evidence>
<sequence length="233" mass="26211">IILVFNQGILALFQSFLSSVLPKPLFHPLIYFRRIDLVVAPLALVSHQGLINHSILGHIEGGKLNYLPRFSLHVAGYVLKEGLGLSFDCPIGNQVIVNFYGHPIFILLIVFDAKKEENGQSYLNSVSISLTQGIFGGRLKKSNRIRLMRNPSKETWESFSEFLSSKGLRMTDQRKGVIEALFRQSGHFTAEQLLRDAQDLDETVSRATLYRSLPLLVESGIIRKVDVGQDNKF</sequence>
<protein>
    <submittedName>
        <fullName evidence="2">Uncharacterized protein</fullName>
    </submittedName>
</protein>
<dbReference type="InterPro" id="IPR002481">
    <property type="entry name" value="FUR"/>
</dbReference>
<dbReference type="GO" id="GO:0003700">
    <property type="term" value="F:DNA-binding transcription factor activity"/>
    <property type="evidence" value="ECO:0007669"/>
    <property type="project" value="InterPro"/>
</dbReference>
<gene>
    <name evidence="2" type="ORF">METZ01_LOCUS502145</name>
</gene>
<dbReference type="SUPFAM" id="SSF46785">
    <property type="entry name" value="Winged helix' DNA-binding domain"/>
    <property type="match status" value="1"/>
</dbReference>
<dbReference type="GO" id="GO:0005829">
    <property type="term" value="C:cytosol"/>
    <property type="evidence" value="ECO:0007669"/>
    <property type="project" value="TreeGrafter"/>
</dbReference>
<dbReference type="PANTHER" id="PTHR33202:SF2">
    <property type="entry name" value="FERRIC UPTAKE REGULATION PROTEIN"/>
    <property type="match status" value="1"/>
</dbReference>
<dbReference type="InterPro" id="IPR036388">
    <property type="entry name" value="WH-like_DNA-bd_sf"/>
</dbReference>
<dbReference type="GO" id="GO:0000976">
    <property type="term" value="F:transcription cis-regulatory region binding"/>
    <property type="evidence" value="ECO:0007669"/>
    <property type="project" value="TreeGrafter"/>
</dbReference>
<evidence type="ECO:0000313" key="2">
    <source>
        <dbReference type="EMBL" id="SVE49291.1"/>
    </source>
</evidence>
<name>A0A383DXT4_9ZZZZ</name>
<dbReference type="Gene3D" id="1.10.10.10">
    <property type="entry name" value="Winged helix-like DNA-binding domain superfamily/Winged helix DNA-binding domain"/>
    <property type="match status" value="1"/>
</dbReference>
<dbReference type="PANTHER" id="PTHR33202">
    <property type="entry name" value="ZINC UPTAKE REGULATION PROTEIN"/>
    <property type="match status" value="1"/>
</dbReference>
<dbReference type="GO" id="GO:1900376">
    <property type="term" value="P:regulation of secondary metabolite biosynthetic process"/>
    <property type="evidence" value="ECO:0007669"/>
    <property type="project" value="TreeGrafter"/>
</dbReference>
<feature type="non-terminal residue" evidence="2">
    <location>
        <position position="233"/>
    </location>
</feature>
<reference evidence="2" key="1">
    <citation type="submission" date="2018-05" db="EMBL/GenBank/DDBJ databases">
        <authorList>
            <person name="Lanie J.A."/>
            <person name="Ng W.-L."/>
            <person name="Kazmierczak K.M."/>
            <person name="Andrzejewski T.M."/>
            <person name="Davidsen T.M."/>
            <person name="Wayne K.J."/>
            <person name="Tettelin H."/>
            <person name="Glass J.I."/>
            <person name="Rusch D."/>
            <person name="Podicherti R."/>
            <person name="Tsui H.-C.T."/>
            <person name="Winkler M.E."/>
        </authorList>
    </citation>
    <scope>NUCLEOTIDE SEQUENCE</scope>
</reference>
<feature type="non-terminal residue" evidence="2">
    <location>
        <position position="1"/>
    </location>
</feature>